<feature type="binding site" evidence="13">
    <location>
        <position position="12"/>
    </location>
    <ligand>
        <name>Mg(2+)</name>
        <dbReference type="ChEBI" id="CHEBI:18420"/>
        <label>1</label>
    </ligand>
</feature>
<comment type="catalytic activity">
    <reaction evidence="12 13">
        <text>Endonucleolytic cleavage at a junction such as a reciprocal single-stranded crossover between two homologous DNA duplexes (Holliday junction).</text>
        <dbReference type="EC" id="3.1.21.10"/>
    </reaction>
</comment>
<comment type="similarity">
    <text evidence="1 13">Belongs to the RuvC family.</text>
</comment>
<dbReference type="FunFam" id="3.30.420.10:FF:000002">
    <property type="entry name" value="Crossover junction endodeoxyribonuclease RuvC"/>
    <property type="match status" value="1"/>
</dbReference>
<dbReference type="Pfam" id="PF02075">
    <property type="entry name" value="RuvC"/>
    <property type="match status" value="1"/>
</dbReference>
<dbReference type="InterPro" id="IPR002176">
    <property type="entry name" value="X-over_junc_endoDNase_RuvC"/>
</dbReference>
<evidence type="ECO:0000256" key="3">
    <source>
        <dbReference type="ARBA" id="ARBA00022722"/>
    </source>
</evidence>
<dbReference type="EMBL" id="CP060139">
    <property type="protein sequence ID" value="QNR26059.1"/>
    <property type="molecule type" value="Genomic_DNA"/>
</dbReference>
<evidence type="ECO:0000256" key="14">
    <source>
        <dbReference type="NCBIfam" id="TIGR00228"/>
    </source>
</evidence>
<dbReference type="EC" id="3.1.21.10" evidence="13 14"/>
<evidence type="ECO:0000256" key="9">
    <source>
        <dbReference type="ARBA" id="ARBA00023125"/>
    </source>
</evidence>
<feature type="binding site" evidence="13">
    <location>
        <position position="145"/>
    </location>
    <ligand>
        <name>Mg(2+)</name>
        <dbReference type="ChEBI" id="CHEBI:18420"/>
        <label>1</label>
    </ligand>
</feature>
<dbReference type="AlphaFoldDB" id="A0A7H0VK11"/>
<dbReference type="GO" id="GO:0006310">
    <property type="term" value="P:DNA recombination"/>
    <property type="evidence" value="ECO:0007669"/>
    <property type="project" value="UniProtKB-UniRule"/>
</dbReference>
<evidence type="ECO:0000256" key="1">
    <source>
        <dbReference type="ARBA" id="ARBA00009518"/>
    </source>
</evidence>
<comment type="subcellular location">
    <subcellularLocation>
        <location evidence="13">Cytoplasm</location>
    </subcellularLocation>
</comment>
<feature type="active site" evidence="13">
    <location>
        <position position="12"/>
    </location>
</feature>
<reference evidence="15 16" key="1">
    <citation type="submission" date="2020-08" db="EMBL/GenBank/DDBJ databases">
        <title>Croceimicrobium hydrocarbonivorans gen. nov., sp. nov., a novel marine bacterium isolated from a bacterial consortium that degrades polyethylene terephthalate.</title>
        <authorList>
            <person name="Liu R."/>
        </authorList>
    </citation>
    <scope>NUCLEOTIDE SEQUENCE [LARGE SCALE GENOMIC DNA]</scope>
    <source>
        <strain evidence="15 16">A20-9</strain>
    </source>
</reference>
<evidence type="ECO:0000313" key="15">
    <source>
        <dbReference type="EMBL" id="QNR26059.1"/>
    </source>
</evidence>
<dbReference type="SUPFAM" id="SSF53098">
    <property type="entry name" value="Ribonuclease H-like"/>
    <property type="match status" value="1"/>
</dbReference>
<feature type="active site" evidence="13">
    <location>
        <position position="145"/>
    </location>
</feature>
<dbReference type="InterPro" id="IPR012337">
    <property type="entry name" value="RNaseH-like_sf"/>
</dbReference>
<evidence type="ECO:0000313" key="16">
    <source>
        <dbReference type="Proteomes" id="UP000516305"/>
    </source>
</evidence>
<evidence type="ECO:0000256" key="5">
    <source>
        <dbReference type="ARBA" id="ARBA00022759"/>
    </source>
</evidence>
<sequence length="185" mass="20494">MMSKEKIILGIDPGTQIMGYGIIEVQGKSFKMIDLGSIKFKLADTPILRLKQIFESSSEIIEKFLPDEMAVEAPFFGKNVQSMLKLGRAQGVVMAAALSKNIPVEEYSPRKIKQSITGKGSASKEQVYAMLERSFGHKIETRYLDASDALAVALCHHYQASNPVLGGTKAKNWEQFLRANPDRKA</sequence>
<proteinExistence type="inferred from homology"/>
<comment type="function">
    <text evidence="13">The RuvA-RuvB-RuvC complex processes Holliday junction (HJ) DNA during genetic recombination and DNA repair. Endonuclease that resolves HJ intermediates. Cleaves cruciform DNA by making single-stranded nicks across the HJ at symmetrical positions within the homologous arms, yielding a 5'-phosphate and a 3'-hydroxyl group; requires a central core of homology in the junction. The consensus cleavage sequence is 5'-(A/T)TT(C/G)-3'. Cleavage occurs on the 3'-side of the TT dinucleotide at the point of strand exchange. HJ branch migration catalyzed by RuvA-RuvB allows RuvC to scan DNA until it finds its consensus sequence, where it cleaves and resolves the cruciform DNA.</text>
</comment>
<evidence type="ECO:0000256" key="2">
    <source>
        <dbReference type="ARBA" id="ARBA00022490"/>
    </source>
</evidence>
<comment type="cofactor">
    <cofactor evidence="13">
        <name>Mg(2+)</name>
        <dbReference type="ChEBI" id="CHEBI:18420"/>
    </cofactor>
    <text evidence="13">Binds 2 Mg(2+) ion per subunit.</text>
</comment>
<feature type="active site" evidence="13">
    <location>
        <position position="72"/>
    </location>
</feature>
<keyword evidence="2 13" id="KW-0963">Cytoplasm</keyword>
<accession>A0A7H0VK11</accession>
<evidence type="ECO:0000256" key="12">
    <source>
        <dbReference type="ARBA" id="ARBA00029354"/>
    </source>
</evidence>
<dbReference type="HAMAP" id="MF_00034">
    <property type="entry name" value="RuvC"/>
    <property type="match status" value="1"/>
</dbReference>
<dbReference type="KEGG" id="chyd:H4K34_11670"/>
<dbReference type="GO" id="GO:0000287">
    <property type="term" value="F:magnesium ion binding"/>
    <property type="evidence" value="ECO:0007669"/>
    <property type="project" value="UniProtKB-UniRule"/>
</dbReference>
<dbReference type="Proteomes" id="UP000516305">
    <property type="component" value="Chromosome"/>
</dbReference>
<dbReference type="PRINTS" id="PR00696">
    <property type="entry name" value="RSOLVASERUVC"/>
</dbReference>
<keyword evidence="7 13" id="KW-0378">Hydrolase</keyword>
<dbReference type="NCBIfam" id="TIGR00228">
    <property type="entry name" value="ruvC"/>
    <property type="match status" value="1"/>
</dbReference>
<keyword evidence="16" id="KW-1185">Reference proteome</keyword>
<dbReference type="GO" id="GO:0048476">
    <property type="term" value="C:Holliday junction resolvase complex"/>
    <property type="evidence" value="ECO:0007669"/>
    <property type="project" value="UniProtKB-UniRule"/>
</dbReference>
<gene>
    <name evidence="13 15" type="primary">ruvC</name>
    <name evidence="15" type="ORF">H4K34_11670</name>
</gene>
<comment type="subunit">
    <text evidence="13">Homodimer which binds Holliday junction (HJ) DNA. The HJ becomes 2-fold symmetrical on binding to RuvC with unstacked arms; it has a different conformation from HJ DNA in complex with RuvA. In the full resolvosome a probable DNA-RuvA(4)-RuvB(12)-RuvC(2) complex forms which resolves the HJ.</text>
</comment>
<dbReference type="GO" id="GO:0006281">
    <property type="term" value="P:DNA repair"/>
    <property type="evidence" value="ECO:0007669"/>
    <property type="project" value="UniProtKB-UniRule"/>
</dbReference>
<dbReference type="CDD" id="cd16962">
    <property type="entry name" value="RuvC"/>
    <property type="match status" value="1"/>
</dbReference>
<keyword evidence="6 13" id="KW-0227">DNA damage</keyword>
<keyword evidence="9 13" id="KW-0238">DNA-binding</keyword>
<evidence type="ECO:0000256" key="4">
    <source>
        <dbReference type="ARBA" id="ARBA00022723"/>
    </source>
</evidence>
<evidence type="ECO:0000256" key="11">
    <source>
        <dbReference type="ARBA" id="ARBA00023204"/>
    </source>
</evidence>
<protein>
    <recommendedName>
        <fullName evidence="13 14">Crossover junction endodeoxyribonuclease RuvC</fullName>
        <ecNumber evidence="13 14">3.1.21.10</ecNumber>
    </recommendedName>
    <alternativeName>
        <fullName evidence="13">Holliday junction nuclease RuvC</fullName>
    </alternativeName>
    <alternativeName>
        <fullName evidence="13">Holliday junction resolvase RuvC</fullName>
    </alternativeName>
</protein>
<name>A0A7H0VK11_9FLAO</name>
<feature type="binding site" evidence="13">
    <location>
        <position position="72"/>
    </location>
    <ligand>
        <name>Mg(2+)</name>
        <dbReference type="ChEBI" id="CHEBI:18420"/>
        <label>2</label>
    </ligand>
</feature>
<keyword evidence="3 13" id="KW-0540">Nuclease</keyword>
<dbReference type="GO" id="GO:0005737">
    <property type="term" value="C:cytoplasm"/>
    <property type="evidence" value="ECO:0007669"/>
    <property type="project" value="UniProtKB-SubCell"/>
</dbReference>
<keyword evidence="11 13" id="KW-0234">DNA repair</keyword>
<keyword evidence="5 13" id="KW-0255">Endonuclease</keyword>
<evidence type="ECO:0000256" key="6">
    <source>
        <dbReference type="ARBA" id="ARBA00022763"/>
    </source>
</evidence>
<keyword evidence="10 13" id="KW-0233">DNA recombination</keyword>
<organism evidence="15 16">
    <name type="scientific">Croceimicrobium hydrocarbonivorans</name>
    <dbReference type="NCBI Taxonomy" id="2761580"/>
    <lineage>
        <taxon>Bacteria</taxon>
        <taxon>Pseudomonadati</taxon>
        <taxon>Bacteroidota</taxon>
        <taxon>Flavobacteriia</taxon>
        <taxon>Flavobacteriales</taxon>
        <taxon>Owenweeksiaceae</taxon>
        <taxon>Croceimicrobium</taxon>
    </lineage>
</organism>
<evidence type="ECO:0000256" key="13">
    <source>
        <dbReference type="HAMAP-Rule" id="MF_00034"/>
    </source>
</evidence>
<dbReference type="InterPro" id="IPR020563">
    <property type="entry name" value="X-over_junc_endoDNase_Mg_BS"/>
</dbReference>
<dbReference type="GO" id="GO:0008821">
    <property type="term" value="F:crossover junction DNA endonuclease activity"/>
    <property type="evidence" value="ECO:0007669"/>
    <property type="project" value="UniProtKB-UniRule"/>
</dbReference>
<dbReference type="Gene3D" id="3.30.420.10">
    <property type="entry name" value="Ribonuclease H-like superfamily/Ribonuclease H"/>
    <property type="match status" value="1"/>
</dbReference>
<evidence type="ECO:0000256" key="7">
    <source>
        <dbReference type="ARBA" id="ARBA00022801"/>
    </source>
</evidence>
<dbReference type="PROSITE" id="PS01321">
    <property type="entry name" value="RUVC"/>
    <property type="match status" value="1"/>
</dbReference>
<dbReference type="PANTHER" id="PTHR30194:SF3">
    <property type="entry name" value="CROSSOVER JUNCTION ENDODEOXYRIBONUCLEASE RUVC"/>
    <property type="match status" value="1"/>
</dbReference>
<evidence type="ECO:0000256" key="10">
    <source>
        <dbReference type="ARBA" id="ARBA00023172"/>
    </source>
</evidence>
<dbReference type="InterPro" id="IPR036397">
    <property type="entry name" value="RNaseH_sf"/>
</dbReference>
<keyword evidence="4 13" id="KW-0479">Metal-binding</keyword>
<evidence type="ECO:0000256" key="8">
    <source>
        <dbReference type="ARBA" id="ARBA00022842"/>
    </source>
</evidence>
<dbReference type="GO" id="GO:0003677">
    <property type="term" value="F:DNA binding"/>
    <property type="evidence" value="ECO:0007669"/>
    <property type="project" value="UniProtKB-KW"/>
</dbReference>
<keyword evidence="8 13" id="KW-0460">Magnesium</keyword>
<dbReference type="PANTHER" id="PTHR30194">
    <property type="entry name" value="CROSSOVER JUNCTION ENDODEOXYRIBONUCLEASE RUVC"/>
    <property type="match status" value="1"/>
</dbReference>